<proteinExistence type="predicted"/>
<gene>
    <name evidence="6" type="ORF">A994_02753</name>
</gene>
<accession>K2R5B0</accession>
<comment type="caution">
    <text evidence="6">The sequence shown here is derived from an EMBL/GenBank/DDBJ whole genome shotgun (WGS) entry which is preliminary data.</text>
</comment>
<evidence type="ECO:0000256" key="3">
    <source>
        <dbReference type="PROSITE-ProRule" id="PRU00493"/>
    </source>
</evidence>
<dbReference type="GO" id="GO:0016829">
    <property type="term" value="F:lyase activity"/>
    <property type="evidence" value="ECO:0007669"/>
    <property type="project" value="UniProtKB-KW"/>
</dbReference>
<dbReference type="Gene3D" id="3.20.70.20">
    <property type="match status" value="1"/>
</dbReference>
<evidence type="ECO:0000256" key="2">
    <source>
        <dbReference type="ARBA" id="ARBA00023239"/>
    </source>
</evidence>
<evidence type="ECO:0000259" key="5">
    <source>
        <dbReference type="PROSITE" id="PS51554"/>
    </source>
</evidence>
<keyword evidence="1 3" id="KW-0556">Organic radical</keyword>
<dbReference type="InterPro" id="IPR004184">
    <property type="entry name" value="PFL_dom"/>
</dbReference>
<dbReference type="PANTHER" id="PTHR43641">
    <property type="entry name" value="FORMATE ACETYLTRANSFERASE 3-RELATED"/>
    <property type="match status" value="1"/>
</dbReference>
<evidence type="ECO:0000313" key="7">
    <source>
        <dbReference type="Proteomes" id="UP000007360"/>
    </source>
</evidence>
<dbReference type="GO" id="GO:0016740">
    <property type="term" value="F:transferase activity"/>
    <property type="evidence" value="ECO:0007669"/>
    <property type="project" value="UniProtKB-KW"/>
</dbReference>
<dbReference type="PATRIC" id="fig|1204725.3.peg.553"/>
<name>K2R5B0_METFP</name>
<dbReference type="Pfam" id="PF02901">
    <property type="entry name" value="PFL-like"/>
    <property type="match status" value="1"/>
</dbReference>
<dbReference type="Proteomes" id="UP000007360">
    <property type="component" value="Unassembled WGS sequence"/>
</dbReference>
<dbReference type="AlphaFoldDB" id="K2R5B0"/>
<evidence type="ECO:0000313" key="6">
    <source>
        <dbReference type="EMBL" id="EKF86367.1"/>
    </source>
</evidence>
<dbReference type="SUPFAM" id="SSF51998">
    <property type="entry name" value="PFL-like glycyl radical enzymes"/>
    <property type="match status" value="1"/>
</dbReference>
<dbReference type="Pfam" id="PF01228">
    <property type="entry name" value="Gly_radical"/>
    <property type="match status" value="1"/>
</dbReference>
<sequence>MFLSALEELEIPDPKIILRVHSNTPKNLLKRSLKCLKKGLGYPLFSNDDVIIKSLIMFGYEKEDAYDYVTSACWEPLIPGKSLDQNNIDYINFLNPLNDLLKKIHDGEININSFEELMVNYKDCLYFDIRDTIERLNNINIRPSPLLSIFIDDCISKGTDISEGGAKYNNLGLLTVSLGNTIDALSNINRIVFENRTLDLSEIYPIINSNFEQNEVLILELKNKGTKFCDDEKDIIFITNDILSSFYKYLCQFKNKFKGKYKFGLSSPAFISSGSNYMASFDGRKNGDAFGVHISPLSNTTNISYTSITNFASELHYEKAFNGAVTDLMVEKNFLDKFEDQFLNLLETSFENGIMQVQINVVEPKKLIEAKKNPELYPNLIVRVWGFSAYFKDLPEEYKDLIIKRALQYESINY</sequence>
<feature type="domain" description="Glycine radical" evidence="4">
    <location>
        <begin position="292"/>
        <end position="411"/>
    </location>
</feature>
<keyword evidence="2" id="KW-0456">Lyase</keyword>
<dbReference type="EMBL" id="AMPO01000002">
    <property type="protein sequence ID" value="EKF86367.1"/>
    <property type="molecule type" value="Genomic_DNA"/>
</dbReference>
<dbReference type="PROSITE" id="PS51149">
    <property type="entry name" value="GLY_RADICAL_2"/>
    <property type="match status" value="1"/>
</dbReference>
<dbReference type="PANTHER" id="PTHR43641:SF2">
    <property type="entry name" value="DEHYDRATASE YBIW-RELATED"/>
    <property type="match status" value="1"/>
</dbReference>
<feature type="domain" description="PFL" evidence="5">
    <location>
        <begin position="1"/>
        <end position="285"/>
    </location>
</feature>
<dbReference type="GO" id="GO:0005829">
    <property type="term" value="C:cytosol"/>
    <property type="evidence" value="ECO:0007669"/>
    <property type="project" value="TreeGrafter"/>
</dbReference>
<feature type="modified residue" description="Glycine radical" evidence="3">
    <location>
        <position position="386"/>
    </location>
</feature>
<evidence type="ECO:0000259" key="4">
    <source>
        <dbReference type="PROSITE" id="PS51149"/>
    </source>
</evidence>
<organism evidence="6 7">
    <name type="scientific">Methanobacterium formicicum (strain DSM 3637 / PP1)</name>
    <dbReference type="NCBI Taxonomy" id="1204725"/>
    <lineage>
        <taxon>Archaea</taxon>
        <taxon>Methanobacteriati</taxon>
        <taxon>Methanobacteriota</taxon>
        <taxon>Methanomada group</taxon>
        <taxon>Methanobacteria</taxon>
        <taxon>Methanobacteriales</taxon>
        <taxon>Methanobacteriaceae</taxon>
        <taxon>Methanobacterium</taxon>
    </lineage>
</organism>
<protein>
    <submittedName>
        <fullName evidence="6">Formate acetyltransferase 2</fullName>
    </submittedName>
</protein>
<evidence type="ECO:0000256" key="1">
    <source>
        <dbReference type="ARBA" id="ARBA00022818"/>
    </source>
</evidence>
<dbReference type="InterPro" id="IPR001150">
    <property type="entry name" value="Gly_radical"/>
</dbReference>
<dbReference type="PROSITE" id="PS51554">
    <property type="entry name" value="PFL"/>
    <property type="match status" value="1"/>
</dbReference>
<dbReference type="InterPro" id="IPR051215">
    <property type="entry name" value="GRE"/>
</dbReference>
<keyword evidence="7" id="KW-1185">Reference proteome</keyword>
<reference evidence="6 7" key="1">
    <citation type="journal article" date="2012" name="J. Bacteriol.">
        <title>Draft genome sequence of Methanobacterium formicicum DSM 3637, an archaebacterium isolated from the methane producer amoeba Pelomyxa palustris.</title>
        <authorList>
            <person name="Gutierrez G."/>
        </authorList>
    </citation>
    <scope>NUCLEOTIDE SEQUENCE [LARGE SCALE GENOMIC DNA]</scope>
    <source>
        <strain evidence="7">DSM 3637 / PP1</strain>
    </source>
</reference>